<comment type="caution">
    <text evidence="3">The sequence shown here is derived from an EMBL/GenBank/DDBJ whole genome shotgun (WGS) entry which is preliminary data.</text>
</comment>
<evidence type="ECO:0000259" key="2">
    <source>
        <dbReference type="Pfam" id="PF00535"/>
    </source>
</evidence>
<sequence>MLYLTIIIPIYNVEKYIVDCLQSIIDQLDDRIEILCIDDGSTDHSIEILKDYLNQQPKSLVKNIRIFQQKNSGVSSARNLGISHAKGTYLTFVDPDDVLLETYVKEINLALLNNVDVVSFGYKKLSEDLKSSTDQFIPHFVNQQISNLPSSENALIEIFNYNRWFSGIHVYKTSLFKDTKFPELTHYEDAATIPSIMIKATSFYTIPKPLYGYRIRSSSATNSKQGANIDKSLACLEQLIPILIEKTKVQAIFIIPLMHFFYIYIHQSTKYKNKQTAKLNWKKFSQQIQQLPFSGKLIKNEHNRLLYQCLNLGINGFYLSKLMSRLLRSLKKRLRKPYHQ</sequence>
<feature type="domain" description="Glycosyltransferase 2-like" evidence="2">
    <location>
        <begin position="5"/>
        <end position="123"/>
    </location>
</feature>
<keyword evidence="1" id="KW-1133">Transmembrane helix</keyword>
<dbReference type="EMBL" id="JACSPT010000001">
    <property type="protein sequence ID" value="MBD8007982.1"/>
    <property type="molecule type" value="Genomic_DNA"/>
</dbReference>
<gene>
    <name evidence="3" type="ORF">H9629_01235</name>
</gene>
<feature type="transmembrane region" description="Helical" evidence="1">
    <location>
        <begin position="249"/>
        <end position="265"/>
    </location>
</feature>
<dbReference type="SUPFAM" id="SSF53448">
    <property type="entry name" value="Nucleotide-diphospho-sugar transferases"/>
    <property type="match status" value="1"/>
</dbReference>
<accession>A0ABR8VT81</accession>
<evidence type="ECO:0000313" key="3">
    <source>
        <dbReference type="EMBL" id="MBD8007982.1"/>
    </source>
</evidence>
<organism evidence="3 4">
    <name type="scientific">Acinetobacter pecorum</name>
    <dbReference type="NCBI Taxonomy" id="2762215"/>
    <lineage>
        <taxon>Bacteria</taxon>
        <taxon>Pseudomonadati</taxon>
        <taxon>Pseudomonadota</taxon>
        <taxon>Gammaproteobacteria</taxon>
        <taxon>Moraxellales</taxon>
        <taxon>Moraxellaceae</taxon>
        <taxon>Acinetobacter</taxon>
    </lineage>
</organism>
<keyword evidence="4" id="KW-1185">Reference proteome</keyword>
<reference evidence="3 4" key="1">
    <citation type="submission" date="2020-08" db="EMBL/GenBank/DDBJ databases">
        <title>A Genomic Blueprint of the Chicken Gut Microbiome.</title>
        <authorList>
            <person name="Gilroy R."/>
            <person name="Ravi A."/>
            <person name="Getino M."/>
            <person name="Pursley I."/>
            <person name="Horton D.L."/>
            <person name="Alikhan N.-F."/>
            <person name="Baker D."/>
            <person name="Gharbi K."/>
            <person name="Hall N."/>
            <person name="Watson M."/>
            <person name="Adriaenssens E.M."/>
            <person name="Foster-Nyarko E."/>
            <person name="Jarju S."/>
            <person name="Secka A."/>
            <person name="Antonio M."/>
            <person name="Oren A."/>
            <person name="Chaudhuri R."/>
            <person name="La Ragione R.M."/>
            <person name="Hildebrand F."/>
            <person name="Pallen M.J."/>
        </authorList>
    </citation>
    <scope>NUCLEOTIDE SEQUENCE [LARGE SCALE GENOMIC DNA]</scope>
    <source>
        <strain evidence="3 4">Sa1BUA6</strain>
    </source>
</reference>
<dbReference type="CDD" id="cd00761">
    <property type="entry name" value="Glyco_tranf_GTA_type"/>
    <property type="match status" value="1"/>
</dbReference>
<protein>
    <submittedName>
        <fullName evidence="3">Glycosyltransferase family 2 protein</fullName>
    </submittedName>
</protein>
<proteinExistence type="predicted"/>
<name>A0ABR8VT81_9GAMM</name>
<dbReference type="Proteomes" id="UP000621930">
    <property type="component" value="Unassembled WGS sequence"/>
</dbReference>
<evidence type="ECO:0000313" key="4">
    <source>
        <dbReference type="Proteomes" id="UP000621930"/>
    </source>
</evidence>
<dbReference type="PANTHER" id="PTHR22916">
    <property type="entry name" value="GLYCOSYLTRANSFERASE"/>
    <property type="match status" value="1"/>
</dbReference>
<keyword evidence="1" id="KW-0472">Membrane</keyword>
<evidence type="ECO:0000256" key="1">
    <source>
        <dbReference type="SAM" id="Phobius"/>
    </source>
</evidence>
<dbReference type="Gene3D" id="3.90.550.10">
    <property type="entry name" value="Spore Coat Polysaccharide Biosynthesis Protein SpsA, Chain A"/>
    <property type="match status" value="1"/>
</dbReference>
<dbReference type="RefSeq" id="WP_171254890.1">
    <property type="nucleotide sequence ID" value="NZ_JACSPT010000001.1"/>
</dbReference>
<dbReference type="InterPro" id="IPR029044">
    <property type="entry name" value="Nucleotide-diphossugar_trans"/>
</dbReference>
<keyword evidence="1" id="KW-0812">Transmembrane</keyword>
<dbReference type="InterPro" id="IPR001173">
    <property type="entry name" value="Glyco_trans_2-like"/>
</dbReference>
<dbReference type="PANTHER" id="PTHR22916:SF3">
    <property type="entry name" value="UDP-GLCNAC:BETAGAL BETA-1,3-N-ACETYLGLUCOSAMINYLTRANSFERASE-LIKE PROTEIN 1"/>
    <property type="match status" value="1"/>
</dbReference>
<dbReference type="Pfam" id="PF00535">
    <property type="entry name" value="Glycos_transf_2"/>
    <property type="match status" value="1"/>
</dbReference>